<evidence type="ECO:0000313" key="1">
    <source>
        <dbReference type="EMBL" id="VFQ91766.1"/>
    </source>
</evidence>
<protein>
    <submittedName>
        <fullName evidence="1">Uncharacterized protein</fullName>
    </submittedName>
</protein>
<dbReference type="AlphaFoldDB" id="A0A484MU99"/>
<reference evidence="1 2" key="1">
    <citation type="submission" date="2018-04" db="EMBL/GenBank/DDBJ databases">
        <authorList>
            <person name="Vogel A."/>
        </authorList>
    </citation>
    <scope>NUCLEOTIDE SEQUENCE [LARGE SCALE GENOMIC DNA]</scope>
</reference>
<keyword evidence="2" id="KW-1185">Reference proteome</keyword>
<accession>A0A484MU99</accession>
<proteinExistence type="predicted"/>
<name>A0A484MU99_9ASTE</name>
<dbReference type="EMBL" id="OOIL02004480">
    <property type="protein sequence ID" value="VFQ91766.1"/>
    <property type="molecule type" value="Genomic_DNA"/>
</dbReference>
<organism evidence="1 2">
    <name type="scientific">Cuscuta campestris</name>
    <dbReference type="NCBI Taxonomy" id="132261"/>
    <lineage>
        <taxon>Eukaryota</taxon>
        <taxon>Viridiplantae</taxon>
        <taxon>Streptophyta</taxon>
        <taxon>Embryophyta</taxon>
        <taxon>Tracheophyta</taxon>
        <taxon>Spermatophyta</taxon>
        <taxon>Magnoliopsida</taxon>
        <taxon>eudicotyledons</taxon>
        <taxon>Gunneridae</taxon>
        <taxon>Pentapetalae</taxon>
        <taxon>asterids</taxon>
        <taxon>lamiids</taxon>
        <taxon>Solanales</taxon>
        <taxon>Convolvulaceae</taxon>
        <taxon>Cuscuteae</taxon>
        <taxon>Cuscuta</taxon>
        <taxon>Cuscuta subgen. Grammica</taxon>
        <taxon>Cuscuta sect. Cleistogrammica</taxon>
    </lineage>
</organism>
<dbReference type="Proteomes" id="UP000595140">
    <property type="component" value="Unassembled WGS sequence"/>
</dbReference>
<evidence type="ECO:0000313" key="2">
    <source>
        <dbReference type="Proteomes" id="UP000595140"/>
    </source>
</evidence>
<sequence length="77" mass="8251">MTLLPLPLLRNQEWVIVHLRGISVKVKEPPVVPSAGGAKQTVLVAAAAAVSETGRIHEKVLGDLIFSVFASGVRHHH</sequence>
<gene>
    <name evidence="1" type="ORF">CCAM_LOCUS33542</name>
</gene>